<feature type="region of interest" description="Disordered" evidence="1">
    <location>
        <begin position="1"/>
        <end position="20"/>
    </location>
</feature>
<reference evidence="3 4" key="1">
    <citation type="submission" date="2016-11" db="EMBL/GenBank/DDBJ databases">
        <authorList>
            <person name="Jaros S."/>
            <person name="Januszkiewicz K."/>
            <person name="Wedrychowicz H."/>
        </authorList>
    </citation>
    <scope>NUCLEOTIDE SEQUENCE [LARGE SCALE GENOMIC DNA]</scope>
    <source>
        <strain evidence="3 4">DSM 22153</strain>
    </source>
</reference>
<dbReference type="Proteomes" id="UP000186002">
    <property type="component" value="Unassembled WGS sequence"/>
</dbReference>
<evidence type="ECO:0000259" key="2">
    <source>
        <dbReference type="Pfam" id="PF03413"/>
    </source>
</evidence>
<evidence type="ECO:0000313" key="3">
    <source>
        <dbReference type="EMBL" id="SHL62338.1"/>
    </source>
</evidence>
<dbReference type="InterPro" id="IPR025711">
    <property type="entry name" value="PepSY"/>
</dbReference>
<feature type="domain" description="PepSY" evidence="2">
    <location>
        <begin position="26"/>
        <end position="82"/>
    </location>
</feature>
<evidence type="ECO:0000313" key="4">
    <source>
        <dbReference type="Proteomes" id="UP000186002"/>
    </source>
</evidence>
<gene>
    <name evidence="3" type="ORF">SAMN05444272_1069</name>
</gene>
<protein>
    <submittedName>
        <fullName evidence="3">Peptidase propeptide and YPEB domain-containing protein</fullName>
    </submittedName>
</protein>
<name>A0A1M7C4X1_9HYPH</name>
<organism evidence="3 4">
    <name type="scientific">Roseibium suaedae</name>
    <dbReference type="NCBI Taxonomy" id="735517"/>
    <lineage>
        <taxon>Bacteria</taxon>
        <taxon>Pseudomonadati</taxon>
        <taxon>Pseudomonadota</taxon>
        <taxon>Alphaproteobacteria</taxon>
        <taxon>Hyphomicrobiales</taxon>
        <taxon>Stappiaceae</taxon>
        <taxon>Roseibium</taxon>
    </lineage>
</organism>
<dbReference type="AlphaFoldDB" id="A0A1M7C4X1"/>
<sequence length="84" mass="9598">MQMAKADDDDHERARRAVETEQVRPLAEILAKVRPSLPGRIIGTEFEEDDGRYIYEFKVISPNGRLRELHVDATSGEILSEEDD</sequence>
<accession>A0A1M7C4X1</accession>
<evidence type="ECO:0000256" key="1">
    <source>
        <dbReference type="SAM" id="MobiDB-lite"/>
    </source>
</evidence>
<proteinExistence type="predicted"/>
<keyword evidence="4" id="KW-1185">Reference proteome</keyword>
<dbReference type="Gene3D" id="3.10.450.40">
    <property type="match status" value="1"/>
</dbReference>
<dbReference type="STRING" id="735517.SAMN05444272_1069"/>
<dbReference type="EMBL" id="FRBW01000001">
    <property type="protein sequence ID" value="SHL62338.1"/>
    <property type="molecule type" value="Genomic_DNA"/>
</dbReference>
<dbReference type="Pfam" id="PF03413">
    <property type="entry name" value="PepSY"/>
    <property type="match status" value="1"/>
</dbReference>